<dbReference type="InterPro" id="IPR049205">
    <property type="entry name" value="Vps3844_N"/>
</dbReference>
<evidence type="ECO:0000256" key="1">
    <source>
        <dbReference type="SAM" id="MobiDB-lite"/>
    </source>
</evidence>
<keyword evidence="2" id="KW-0812">Transmembrane</keyword>
<reference evidence="6 7" key="1">
    <citation type="submission" date="2017-04" db="EMBL/GenBank/DDBJ databases">
        <title>Draft genome sequence of Marssonina coronaria NL1: causal agent of apple blotch.</title>
        <authorList>
            <person name="Cheng Q."/>
        </authorList>
    </citation>
    <scope>NUCLEOTIDE SEQUENCE [LARGE SCALE GENOMIC DNA]</scope>
    <source>
        <strain evidence="6 7">NL1</strain>
    </source>
</reference>
<keyword evidence="2" id="KW-0472">Membrane</keyword>
<dbReference type="Proteomes" id="UP000242519">
    <property type="component" value="Unassembled WGS sequence"/>
</dbReference>
<dbReference type="InParanoid" id="A0A218YVS6"/>
<dbReference type="AlphaFoldDB" id="A0A218YVS6"/>
<dbReference type="GO" id="GO:0005783">
    <property type="term" value="C:endoplasmic reticulum"/>
    <property type="evidence" value="ECO:0007669"/>
    <property type="project" value="TreeGrafter"/>
</dbReference>
<dbReference type="InterPro" id="IPR024382">
    <property type="entry name" value="Vps3844_C"/>
</dbReference>
<accession>A0A218YVS6</accession>
<evidence type="ECO:0000313" key="7">
    <source>
        <dbReference type="Proteomes" id="UP000242519"/>
    </source>
</evidence>
<gene>
    <name evidence="6" type="ORF">B2J93_7095</name>
</gene>
<protein>
    <submittedName>
        <fullName evidence="6">Uncharacterized protein</fullName>
    </submittedName>
</protein>
<evidence type="ECO:0000256" key="2">
    <source>
        <dbReference type="SAM" id="Phobius"/>
    </source>
</evidence>
<evidence type="ECO:0000256" key="3">
    <source>
        <dbReference type="SAM" id="SignalP"/>
    </source>
</evidence>
<dbReference type="STRING" id="503106.A0A218YVS6"/>
<evidence type="ECO:0000259" key="5">
    <source>
        <dbReference type="Pfam" id="PF21656"/>
    </source>
</evidence>
<evidence type="ECO:0000259" key="4">
    <source>
        <dbReference type="Pfam" id="PF12955"/>
    </source>
</evidence>
<dbReference type="Pfam" id="PF12955">
    <property type="entry name" value="Vps3844_C"/>
    <property type="match status" value="1"/>
</dbReference>
<dbReference type="EMBL" id="MZNU01000377">
    <property type="protein sequence ID" value="OWO98833.1"/>
    <property type="molecule type" value="Genomic_DNA"/>
</dbReference>
<dbReference type="PANTHER" id="PTHR36853:SF1">
    <property type="entry name" value="DUF3844 DOMAIN-CONTAINING PROTEIN"/>
    <property type="match status" value="1"/>
</dbReference>
<dbReference type="OrthoDB" id="5583277at2759"/>
<feature type="chain" id="PRO_5012217055" evidence="3">
    <location>
        <begin position="19"/>
        <end position="400"/>
    </location>
</feature>
<feature type="signal peptide" evidence="3">
    <location>
        <begin position="1"/>
        <end position="18"/>
    </location>
</feature>
<comment type="caution">
    <text evidence="6">The sequence shown here is derived from an EMBL/GenBank/DDBJ whole genome shotgun (WGS) entry which is preliminary data.</text>
</comment>
<dbReference type="PANTHER" id="PTHR36853">
    <property type="entry name" value="EXPRESSED PROTEIN"/>
    <property type="match status" value="1"/>
</dbReference>
<name>A0A218YVS6_9HELO</name>
<keyword evidence="2" id="KW-1133">Transmembrane helix</keyword>
<feature type="region of interest" description="Disordered" evidence="1">
    <location>
        <begin position="220"/>
        <end position="241"/>
    </location>
</feature>
<feature type="domain" description="Vacuolar sorting protein Vps3844 C-terminal" evidence="4">
    <location>
        <begin position="288"/>
        <end position="393"/>
    </location>
</feature>
<organism evidence="6 7">
    <name type="scientific">Diplocarpon coronariae</name>
    <dbReference type="NCBI Taxonomy" id="2795749"/>
    <lineage>
        <taxon>Eukaryota</taxon>
        <taxon>Fungi</taxon>
        <taxon>Dikarya</taxon>
        <taxon>Ascomycota</taxon>
        <taxon>Pezizomycotina</taxon>
        <taxon>Leotiomycetes</taxon>
        <taxon>Helotiales</taxon>
        <taxon>Drepanopezizaceae</taxon>
        <taxon>Diplocarpon</taxon>
    </lineage>
</organism>
<keyword evidence="3" id="KW-0732">Signal</keyword>
<feature type="domain" description="Vacuolar sorting protein Vps3844 N-terminal" evidence="5">
    <location>
        <begin position="39"/>
        <end position="141"/>
    </location>
</feature>
<dbReference type="Pfam" id="PF21656">
    <property type="entry name" value="DUF6859"/>
    <property type="match status" value="1"/>
</dbReference>
<dbReference type="InterPro" id="IPR053065">
    <property type="entry name" value="Archenteron_Induction-Rel"/>
</dbReference>
<sequence>MKLCDSFLVPALIGVASAIADANVYIFDANGAATTTSPPILTPEQARLIFAQRLGASQYHGVGDASEATLSFINQFGAPQESLFQASEDQKAAELVLIVEGFSSEAAEPLVSEWASLQPAFTISKPPSMAANERLVSDLQKHSGQGGQKCSLGNAINPFDRNCWNGRSSIIHFDLVSEKVDQGDSKIDEFMSAQKRLIRFAQKHEMNVAVVLMPEASRTSKSSAKPYGSYEAPSQVSPGKVRRQAVEEPITEALVPSLPRAFSSKQVTSSNSSSNTTKTPLLKLPALCYASEEVCASTTNNCSGHGSCYKKYSTRKSACFTCGCRTSNETFTHGEKKYYTTVAWGGSACHKRDVSSPFWLIAIFTVVLVGIVSWGMGLMYSIGEEKLPGVIGAGVSSKTR</sequence>
<feature type="transmembrane region" description="Helical" evidence="2">
    <location>
        <begin position="358"/>
        <end position="380"/>
    </location>
</feature>
<proteinExistence type="predicted"/>
<evidence type="ECO:0000313" key="6">
    <source>
        <dbReference type="EMBL" id="OWO98833.1"/>
    </source>
</evidence>
<keyword evidence="7" id="KW-1185">Reference proteome</keyword>